<dbReference type="OrthoDB" id="9332038at2759"/>
<organism evidence="14 15">
    <name type="scientific">Rhodotorula taiwanensis</name>
    <dbReference type="NCBI Taxonomy" id="741276"/>
    <lineage>
        <taxon>Eukaryota</taxon>
        <taxon>Fungi</taxon>
        <taxon>Dikarya</taxon>
        <taxon>Basidiomycota</taxon>
        <taxon>Pucciniomycotina</taxon>
        <taxon>Microbotryomycetes</taxon>
        <taxon>Sporidiobolales</taxon>
        <taxon>Sporidiobolaceae</taxon>
        <taxon>Rhodotorula</taxon>
    </lineage>
</organism>
<dbReference type="InterPro" id="IPR011009">
    <property type="entry name" value="Kinase-like_dom_sf"/>
</dbReference>
<dbReference type="PANTHER" id="PTHR24058">
    <property type="entry name" value="DUAL SPECIFICITY PROTEIN KINASE"/>
    <property type="match status" value="1"/>
</dbReference>
<dbReference type="Pfam" id="PF00069">
    <property type="entry name" value="Pkinase"/>
    <property type="match status" value="1"/>
</dbReference>
<dbReference type="GO" id="GO:0004712">
    <property type="term" value="F:protein serine/threonine/tyrosine kinase activity"/>
    <property type="evidence" value="ECO:0007669"/>
    <property type="project" value="UniProtKB-EC"/>
</dbReference>
<feature type="compositionally biased region" description="Low complexity" evidence="12">
    <location>
        <begin position="1983"/>
        <end position="1996"/>
    </location>
</feature>
<evidence type="ECO:0000256" key="3">
    <source>
        <dbReference type="ARBA" id="ARBA00022527"/>
    </source>
</evidence>
<comment type="caution">
    <text evidence="14">The sequence shown here is derived from an EMBL/GenBank/DDBJ whole genome shotgun (WGS) entry which is preliminary data.</text>
</comment>
<feature type="region of interest" description="Disordered" evidence="12">
    <location>
        <begin position="1119"/>
        <end position="1148"/>
    </location>
</feature>
<comment type="catalytic activity">
    <reaction evidence="8">
        <text>L-seryl-[protein] + ATP = O-phospho-L-seryl-[protein] + ADP + H(+)</text>
        <dbReference type="Rhea" id="RHEA:17989"/>
        <dbReference type="Rhea" id="RHEA-COMP:9863"/>
        <dbReference type="Rhea" id="RHEA-COMP:11604"/>
        <dbReference type="ChEBI" id="CHEBI:15378"/>
        <dbReference type="ChEBI" id="CHEBI:29999"/>
        <dbReference type="ChEBI" id="CHEBI:30616"/>
        <dbReference type="ChEBI" id="CHEBI:83421"/>
        <dbReference type="ChEBI" id="CHEBI:456216"/>
        <dbReference type="EC" id="2.7.12.1"/>
    </reaction>
</comment>
<keyword evidence="4 14" id="KW-0808">Transferase</keyword>
<feature type="region of interest" description="Disordered" evidence="12">
    <location>
        <begin position="375"/>
        <end position="406"/>
    </location>
</feature>
<proteinExistence type="inferred from homology"/>
<evidence type="ECO:0000256" key="8">
    <source>
        <dbReference type="ARBA" id="ARBA00049003"/>
    </source>
</evidence>
<comment type="catalytic activity">
    <reaction evidence="10">
        <text>L-tyrosyl-[protein] + ATP = O-phospho-L-tyrosyl-[protein] + ADP + H(+)</text>
        <dbReference type="Rhea" id="RHEA:10596"/>
        <dbReference type="Rhea" id="RHEA-COMP:10136"/>
        <dbReference type="Rhea" id="RHEA-COMP:20101"/>
        <dbReference type="ChEBI" id="CHEBI:15378"/>
        <dbReference type="ChEBI" id="CHEBI:30616"/>
        <dbReference type="ChEBI" id="CHEBI:46858"/>
        <dbReference type="ChEBI" id="CHEBI:61978"/>
        <dbReference type="ChEBI" id="CHEBI:456216"/>
        <dbReference type="EC" id="2.7.12.1"/>
    </reaction>
</comment>
<sequence>MAARSETALPTDSGHRIHSSRNVPQFRSEATASSSPTSRQSSPRNSADFPKRRSLESSRSPGVTPKPTKGSPFSAAETSPKPRPTSGSTRSSDRTVLAAMAGATQRKAGDAEIGDRSPHSSTGSTARRRPPPLQFVREDQPSIASYDTPSPSSAFQKLSLSSPTNPSQQSREQPSRTGKGETNPSESPVIETTIPSARLSLSHDFMLDRDDTVTSSASLVSSSLSASSSSSALDPTSMGMRMPGSDASYYRSRWPSSTSGGLPFSVSAAANLSSFASATSPISAGRNALYGSTASASVSPRSPPDLTTRYNSLSPAVDRGQLVGLGELATPRWTSDVLERRWQSGSGSSANAQLHAPQRSDTNVLGAALDVDSPTLVRPAGRPHVERADSSFDSSNRPFGSSSTAPLLLPTSASTATLALDAAPVGLLRFGAPASPDRPDESSTNAGAANEVPRRRTSTRREANNAAAASAGPGSSWTLSSPARPVSIGLGIMSDAAQRGIPSPRRDTSASPARQRVSSSGAASTSSSRRSSGRPVSLESKTSGKALRRQSSVKATLAHLPPSPAASATSHALATTSSTDPPVPAIPALASFPSSPAAAARQAFPATASASSTPPTRTPDHHHRQPRHSSSSHHSSPSVVAASILRQTREIEGVDVEIEEAAAHDEGTAAALARLDGLQAPRLARIASGDRPRKISKPTSQTPPSRRTSMHGDERETTVRLPSRTNDLSGLPVSDAEILATDVEADLRSDTTRQRSAEPADATVADGYPRKRGSSSSASITGGSFSAVGSLDSTSATSYMTRSPASKYRRSSAGSHASLAQSLGEIRPAFERQSSGGEISTVAEIPPVPPLPKDWETYRPSVGPGPSTALDPNLSPNGVASRPSQHSMDPKASPRIAHRPRASIAGPAVAGSMGGESTTPNEWPASGHSRRKWSISNAFHKATRSPKTAMKESTSFNDLQSAAGKHFRRSTNSQLGSTALPRRVAGSTSNLSTLSGEESKTPTSPMSASSAFGSLGRSSMRPGGFLRTRTSSYSGNAPVAPAHATPSIVTTSPSKSVAGPSSSRRTPSGIPFFSRKTSSGSVAETMSTSTPSPNLESSTPLSDDKSGRKSILGLGFLRASGSSSSRRDPHASALQTSSSSRTMFSTSQSSLELGIMPTVDEFGRSPRQVPTKGTVQPGGSTPRKRGKTLSSIDSNDVFRDGGNQRLPPLHMPALPPTTVHRLESLKSGDVAGANHAGPPRTRAGRLQDSIKASLPTIAGSPSTVAGSTVALQTSQPTGSRSPPPKSHTPTRIPRLNRTSANPTPRASPTAGTARSERRLSSYGSISSDFAQRVDPTAGIAAAVEPPRSGRTRKEQDAAVSGIPRSRSTSSRGSIANLGNERRVGNAVTAGTAATPARATERLPSLSASTSRLPSSTTSSTARTRAAAEGTNAVLTQTSKEKETGSRRVSVPATASTADLLSTSRSTRTLSSKTSASSRIGRGSTSARLSPGATDSGRSSSASGVLVNEDEVRGDEEMAAYARRQRTKRLASGMDANSVRKLFEFPDPSHPLPPLSANEALSLYLRYLSPYEKHEIVEYSRVYYVGPNCEKKPASRDNPASNFGYDDERGDYLMVPHDHIQFRYEVIDVLGKGSFGQVLQCRDHKTGDMVAVKIIRNKKRFHHQALVEIKVLENLVRWDPDEKHFVIRMIDSFTFRGHLCIVTELLSINLYELVKANGFAGFSTTLIRRFTVQILGCLSLLRHHRVVHCDLKPENILLRHPSKSGVKVIDFGSSCFENEKVYTYIQSRFYRSPEVILGQNYHMSIDMWSLGCIMAEMYTGYPIFPGENEQEQLACIIEVLGVPDKYLVDRSSRKRLFFDSTGAPRPVVNSKGRRRRPNAKTLAQILKTDDDLFVDFIAKCLAWDPDRRLKPDQAMRHPWIAQIRGAGQTASIPSRTHRPASLASGASTRRTSTAHPSPAAISTPQRLKPIAPSGVSTAPHPRVRTASTSATTTSRTTQKSSLPAPTRYAVRS</sequence>
<evidence type="ECO:0000256" key="9">
    <source>
        <dbReference type="ARBA" id="ARBA00049308"/>
    </source>
</evidence>
<dbReference type="InterPro" id="IPR000719">
    <property type="entry name" value="Prot_kinase_dom"/>
</dbReference>
<dbReference type="FunFam" id="1.10.510.10:FF:000112">
    <property type="entry name" value="Putative dual specificity tyrosine-phosphorylation-regulated kinase 2"/>
    <property type="match status" value="1"/>
</dbReference>
<comment type="similarity">
    <text evidence="1">Belongs to the protein kinase superfamily. CMGC Ser/Thr protein kinase family. MNB/DYRK subfamily.</text>
</comment>
<feature type="region of interest" description="Disordered" evidence="12">
    <location>
        <begin position="214"/>
        <end position="240"/>
    </location>
</feature>
<feature type="region of interest" description="Disordered" evidence="12">
    <location>
        <begin position="1925"/>
        <end position="2011"/>
    </location>
</feature>
<name>A0A2S5B6P3_9BASI</name>
<dbReference type="GO" id="GO:0005524">
    <property type="term" value="F:ATP binding"/>
    <property type="evidence" value="ECO:0007669"/>
    <property type="project" value="UniProtKB-UniRule"/>
</dbReference>
<dbReference type="PROSITE" id="PS00108">
    <property type="entry name" value="PROTEIN_KINASE_ST"/>
    <property type="match status" value="1"/>
</dbReference>
<feature type="region of interest" description="Disordered" evidence="12">
    <location>
        <begin position="1257"/>
        <end position="1327"/>
    </location>
</feature>
<protein>
    <recommendedName>
        <fullName evidence="2">dual-specificity kinase</fullName>
        <ecNumber evidence="2">2.7.12.1</ecNumber>
    </recommendedName>
</protein>
<feature type="compositionally biased region" description="Polar residues" evidence="12">
    <location>
        <begin position="874"/>
        <end position="887"/>
    </location>
</feature>
<dbReference type="InterPro" id="IPR050494">
    <property type="entry name" value="Ser_Thr_dual-spec_kinase"/>
</dbReference>
<dbReference type="InterPro" id="IPR017441">
    <property type="entry name" value="Protein_kinase_ATP_BS"/>
</dbReference>
<evidence type="ECO:0000256" key="12">
    <source>
        <dbReference type="SAM" id="MobiDB-lite"/>
    </source>
</evidence>
<dbReference type="GO" id="GO:0005737">
    <property type="term" value="C:cytoplasm"/>
    <property type="evidence" value="ECO:0007669"/>
    <property type="project" value="TreeGrafter"/>
</dbReference>
<feature type="compositionally biased region" description="Polar residues" evidence="12">
    <location>
        <begin position="142"/>
        <end position="186"/>
    </location>
</feature>
<evidence type="ECO:0000256" key="7">
    <source>
        <dbReference type="ARBA" id="ARBA00022840"/>
    </source>
</evidence>
<feature type="compositionally biased region" description="Polar residues" evidence="12">
    <location>
        <begin position="1943"/>
        <end position="1964"/>
    </location>
</feature>
<feature type="domain" description="Protein kinase" evidence="13">
    <location>
        <begin position="1623"/>
        <end position="1919"/>
    </location>
</feature>
<keyword evidence="6 14" id="KW-0418">Kinase</keyword>
<gene>
    <name evidence="14" type="ORF">BMF94_4264</name>
</gene>
<feature type="compositionally biased region" description="Basic and acidic residues" evidence="12">
    <location>
        <begin position="107"/>
        <end position="118"/>
    </location>
</feature>
<feature type="compositionally biased region" description="Low complexity" evidence="12">
    <location>
        <begin position="555"/>
        <end position="579"/>
    </location>
</feature>
<feature type="region of interest" description="Disordered" evidence="12">
    <location>
        <begin position="1"/>
        <end position="193"/>
    </location>
</feature>
<dbReference type="STRING" id="741276.A0A2S5B6P3"/>
<dbReference type="EMBL" id="PJQD01000048">
    <property type="protein sequence ID" value="POY72438.1"/>
    <property type="molecule type" value="Genomic_DNA"/>
</dbReference>
<reference evidence="14 15" key="1">
    <citation type="journal article" date="2018" name="Front. Microbiol.">
        <title>Prospects for Fungal Bioremediation of Acidic Radioactive Waste Sites: Characterization and Genome Sequence of Rhodotorula taiwanensis MD1149.</title>
        <authorList>
            <person name="Tkavc R."/>
            <person name="Matrosova V.Y."/>
            <person name="Grichenko O.E."/>
            <person name="Gostincar C."/>
            <person name="Volpe R.P."/>
            <person name="Klimenkova P."/>
            <person name="Gaidamakova E.K."/>
            <person name="Zhou C.E."/>
            <person name="Stewart B.J."/>
            <person name="Lyman M.G."/>
            <person name="Malfatti S.A."/>
            <person name="Rubinfeld B."/>
            <person name="Courtot M."/>
            <person name="Singh J."/>
            <person name="Dalgard C.L."/>
            <person name="Hamilton T."/>
            <person name="Frey K.G."/>
            <person name="Gunde-Cimerman N."/>
            <person name="Dugan L."/>
            <person name="Daly M.J."/>
        </authorList>
    </citation>
    <scope>NUCLEOTIDE SEQUENCE [LARGE SCALE GENOMIC DNA]</scope>
    <source>
        <strain evidence="14 15">MD1149</strain>
    </source>
</reference>
<keyword evidence="3" id="KW-0723">Serine/threonine-protein kinase</keyword>
<feature type="binding site" evidence="11">
    <location>
        <position position="1652"/>
    </location>
    <ligand>
        <name>ATP</name>
        <dbReference type="ChEBI" id="CHEBI:30616"/>
    </ligand>
</feature>
<feature type="compositionally biased region" description="Low complexity" evidence="12">
    <location>
        <begin position="30"/>
        <end position="46"/>
    </location>
</feature>
<feature type="compositionally biased region" description="Low complexity" evidence="12">
    <location>
        <begin position="1136"/>
        <end position="1148"/>
    </location>
</feature>
<feature type="compositionally biased region" description="Polar residues" evidence="12">
    <location>
        <begin position="539"/>
        <end position="554"/>
    </location>
</feature>
<dbReference type="PROSITE" id="PS00107">
    <property type="entry name" value="PROTEIN_KINASE_ATP"/>
    <property type="match status" value="1"/>
</dbReference>
<comment type="catalytic activity">
    <reaction evidence="9">
        <text>L-threonyl-[protein] + ATP = O-phospho-L-threonyl-[protein] + ADP + H(+)</text>
        <dbReference type="Rhea" id="RHEA:46608"/>
        <dbReference type="Rhea" id="RHEA-COMP:11060"/>
        <dbReference type="Rhea" id="RHEA-COMP:11605"/>
        <dbReference type="ChEBI" id="CHEBI:15378"/>
        <dbReference type="ChEBI" id="CHEBI:30013"/>
        <dbReference type="ChEBI" id="CHEBI:30616"/>
        <dbReference type="ChEBI" id="CHEBI:61977"/>
        <dbReference type="ChEBI" id="CHEBI:456216"/>
        <dbReference type="EC" id="2.7.12.1"/>
    </reaction>
</comment>
<dbReference type="InterPro" id="IPR008271">
    <property type="entry name" value="Ser/Thr_kinase_AS"/>
</dbReference>
<dbReference type="InterPro" id="IPR042521">
    <property type="entry name" value="DYRK"/>
</dbReference>
<accession>A0A2S5B6P3</accession>
<evidence type="ECO:0000256" key="6">
    <source>
        <dbReference type="ARBA" id="ARBA00022777"/>
    </source>
</evidence>
<dbReference type="Proteomes" id="UP000237144">
    <property type="component" value="Unassembled WGS sequence"/>
</dbReference>
<feature type="compositionally biased region" description="Low complexity" evidence="12">
    <location>
        <begin position="586"/>
        <end position="615"/>
    </location>
</feature>
<dbReference type="SMART" id="SM00220">
    <property type="entry name" value="S_TKc"/>
    <property type="match status" value="1"/>
</dbReference>
<feature type="compositionally biased region" description="Polar residues" evidence="12">
    <location>
        <begin position="1075"/>
        <end position="1101"/>
    </location>
</feature>
<feature type="region of interest" description="Disordered" evidence="12">
    <location>
        <begin position="497"/>
        <end position="639"/>
    </location>
</feature>
<evidence type="ECO:0000256" key="11">
    <source>
        <dbReference type="PROSITE-ProRule" id="PRU10141"/>
    </source>
</evidence>
<dbReference type="Gene3D" id="3.30.10.30">
    <property type="entry name" value="DYRK"/>
    <property type="match status" value="1"/>
</dbReference>
<feature type="compositionally biased region" description="Low complexity" evidence="12">
    <location>
        <begin position="1052"/>
        <end position="1063"/>
    </location>
</feature>
<feature type="compositionally biased region" description="Low complexity" evidence="12">
    <location>
        <begin position="215"/>
        <end position="233"/>
    </location>
</feature>
<evidence type="ECO:0000259" key="13">
    <source>
        <dbReference type="PROSITE" id="PS50011"/>
    </source>
</evidence>
<evidence type="ECO:0000313" key="15">
    <source>
        <dbReference type="Proteomes" id="UP000237144"/>
    </source>
</evidence>
<evidence type="ECO:0000256" key="2">
    <source>
        <dbReference type="ARBA" id="ARBA00013203"/>
    </source>
</evidence>
<feature type="region of interest" description="Disordered" evidence="12">
    <location>
        <begin position="431"/>
        <end position="482"/>
    </location>
</feature>
<feature type="compositionally biased region" description="Low complexity" evidence="12">
    <location>
        <begin position="516"/>
        <end position="537"/>
    </location>
</feature>
<feature type="compositionally biased region" description="Polar residues" evidence="12">
    <location>
        <begin position="1296"/>
        <end position="1312"/>
    </location>
</feature>
<feature type="region of interest" description="Disordered" evidence="12">
    <location>
        <begin position="744"/>
        <end position="797"/>
    </location>
</feature>
<feature type="compositionally biased region" description="Low complexity" evidence="12">
    <location>
        <begin position="774"/>
        <end position="786"/>
    </location>
</feature>
<feature type="region of interest" description="Disordered" evidence="12">
    <location>
        <begin position="1160"/>
        <end position="1216"/>
    </location>
</feature>
<dbReference type="GO" id="GO:0106310">
    <property type="term" value="F:protein serine kinase activity"/>
    <property type="evidence" value="ECO:0007669"/>
    <property type="project" value="RHEA"/>
</dbReference>
<feature type="compositionally biased region" description="Low complexity" evidence="12">
    <location>
        <begin position="1386"/>
        <end position="1427"/>
    </location>
</feature>
<feature type="region of interest" description="Disordered" evidence="12">
    <location>
        <begin position="686"/>
        <end position="732"/>
    </location>
</feature>
<feature type="compositionally biased region" description="Polar residues" evidence="12">
    <location>
        <begin position="951"/>
        <end position="960"/>
    </location>
</feature>
<keyword evidence="15" id="KW-1185">Reference proteome</keyword>
<feature type="compositionally biased region" description="Polar residues" evidence="12">
    <location>
        <begin position="1259"/>
        <end position="1280"/>
    </location>
</feature>
<feature type="compositionally biased region" description="Low complexity" evidence="12">
    <location>
        <begin position="1453"/>
        <end position="1478"/>
    </location>
</feature>
<feature type="compositionally biased region" description="Basic residues" evidence="12">
    <location>
        <begin position="620"/>
        <end position="631"/>
    </location>
</feature>
<feature type="compositionally biased region" description="Polar residues" evidence="12">
    <location>
        <begin position="697"/>
        <end position="707"/>
    </location>
</feature>
<dbReference type="GO" id="GO:0004713">
    <property type="term" value="F:protein tyrosine kinase activity"/>
    <property type="evidence" value="ECO:0007669"/>
    <property type="project" value="RHEA"/>
</dbReference>
<evidence type="ECO:0000256" key="4">
    <source>
        <dbReference type="ARBA" id="ARBA00022679"/>
    </source>
</evidence>
<dbReference type="CDD" id="cd14210">
    <property type="entry name" value="PKc_DYRK"/>
    <property type="match status" value="1"/>
</dbReference>
<dbReference type="GO" id="GO:0005856">
    <property type="term" value="C:cytoskeleton"/>
    <property type="evidence" value="ECO:0007669"/>
    <property type="project" value="TreeGrafter"/>
</dbReference>
<dbReference type="Gene3D" id="1.10.510.10">
    <property type="entry name" value="Transferase(Phosphotransferase) domain 1"/>
    <property type="match status" value="1"/>
</dbReference>
<dbReference type="Gene3D" id="3.30.200.20">
    <property type="entry name" value="Phosphorylase Kinase, domain 1"/>
    <property type="match status" value="1"/>
</dbReference>
<feature type="compositionally biased region" description="Polar residues" evidence="12">
    <location>
        <begin position="391"/>
        <end position="400"/>
    </location>
</feature>
<evidence type="ECO:0000313" key="14">
    <source>
        <dbReference type="EMBL" id="POY72438.1"/>
    </source>
</evidence>
<dbReference type="PANTHER" id="PTHR24058:SF22">
    <property type="entry name" value="DUAL SPECIFICITY TYROSINE-PHOSPHORYLATION-REGULATED KINASE 4"/>
    <property type="match status" value="1"/>
</dbReference>
<evidence type="ECO:0000256" key="10">
    <source>
        <dbReference type="ARBA" id="ARBA00051680"/>
    </source>
</evidence>
<feature type="compositionally biased region" description="Basic and acidic residues" evidence="12">
    <location>
        <begin position="745"/>
        <end position="758"/>
    </location>
</feature>
<dbReference type="SUPFAM" id="SSF56112">
    <property type="entry name" value="Protein kinase-like (PK-like)"/>
    <property type="match status" value="1"/>
</dbReference>
<feature type="region of interest" description="Disordered" evidence="12">
    <location>
        <begin position="832"/>
        <end position="1107"/>
    </location>
</feature>
<dbReference type="EC" id="2.7.12.1" evidence="2"/>
<evidence type="ECO:0000256" key="1">
    <source>
        <dbReference type="ARBA" id="ARBA00008867"/>
    </source>
</evidence>
<keyword evidence="7 11" id="KW-0067">ATP-binding</keyword>
<feature type="region of interest" description="Disordered" evidence="12">
    <location>
        <begin position="1342"/>
        <end position="1510"/>
    </location>
</feature>
<dbReference type="GO" id="GO:0004674">
    <property type="term" value="F:protein serine/threonine kinase activity"/>
    <property type="evidence" value="ECO:0007669"/>
    <property type="project" value="UniProtKB-KW"/>
</dbReference>
<keyword evidence="5 11" id="KW-0547">Nucleotide-binding</keyword>
<evidence type="ECO:0000256" key="5">
    <source>
        <dbReference type="ARBA" id="ARBA00022741"/>
    </source>
</evidence>
<dbReference type="PROSITE" id="PS50011">
    <property type="entry name" value="PROTEIN_KINASE_DOM"/>
    <property type="match status" value="1"/>
</dbReference>
<feature type="compositionally biased region" description="Polar residues" evidence="12">
    <location>
        <begin position="986"/>
        <end position="1012"/>
    </location>
</feature>